<dbReference type="SUPFAM" id="SSF54211">
    <property type="entry name" value="Ribosomal protein S5 domain 2-like"/>
    <property type="match status" value="1"/>
</dbReference>
<feature type="domain" description="UPF0029" evidence="3">
    <location>
        <begin position="178"/>
        <end position="210"/>
    </location>
</feature>
<dbReference type="InterPro" id="IPR023582">
    <property type="entry name" value="Impact"/>
</dbReference>
<dbReference type="EMBL" id="WEGH01000005">
    <property type="protein sequence ID" value="MQY08781.1"/>
    <property type="molecule type" value="Genomic_DNA"/>
</dbReference>
<evidence type="ECO:0000313" key="4">
    <source>
        <dbReference type="EMBL" id="MQY08781.1"/>
    </source>
</evidence>
<dbReference type="SUPFAM" id="SSF54980">
    <property type="entry name" value="EF-G C-terminal domain-like"/>
    <property type="match status" value="1"/>
</dbReference>
<dbReference type="Pfam" id="PF09186">
    <property type="entry name" value="DUF1949"/>
    <property type="match status" value="1"/>
</dbReference>
<dbReference type="InterPro" id="IPR020569">
    <property type="entry name" value="UPF0029_Impact_CS"/>
</dbReference>
<proteinExistence type="inferred from homology"/>
<organism evidence="4 5">
    <name type="scientific">Actinomadura macrotermitis</name>
    <dbReference type="NCBI Taxonomy" id="2585200"/>
    <lineage>
        <taxon>Bacteria</taxon>
        <taxon>Bacillati</taxon>
        <taxon>Actinomycetota</taxon>
        <taxon>Actinomycetes</taxon>
        <taxon>Streptosporangiales</taxon>
        <taxon>Thermomonosporaceae</taxon>
        <taxon>Actinomadura</taxon>
    </lineage>
</organism>
<evidence type="ECO:0000256" key="1">
    <source>
        <dbReference type="ARBA" id="ARBA00007665"/>
    </source>
</evidence>
<name>A0A7K0C5P9_9ACTN</name>
<dbReference type="InterPro" id="IPR015269">
    <property type="entry name" value="UPF0029_Impact_C"/>
</dbReference>
<comment type="similarity">
    <text evidence="1">Belongs to the IMPACT family.</text>
</comment>
<evidence type="ECO:0000259" key="3">
    <source>
        <dbReference type="Pfam" id="PF09186"/>
    </source>
</evidence>
<keyword evidence="5" id="KW-1185">Reference proteome</keyword>
<reference evidence="4 5" key="1">
    <citation type="submission" date="2019-10" db="EMBL/GenBank/DDBJ databases">
        <title>Actinomadura rubteroloni sp. nov. and Actinomadura macrotermitis sp. nov., isolated from the gut of fungus growing-termite Macrotermes natalensis.</title>
        <authorList>
            <person name="Benndorf R."/>
            <person name="Martin K."/>
            <person name="Kuefner M."/>
            <person name="De Beer W."/>
            <person name="Kaster A.-K."/>
            <person name="Vollmers J."/>
            <person name="Poulsen M."/>
            <person name="Beemelmanns C."/>
        </authorList>
    </citation>
    <scope>NUCLEOTIDE SEQUENCE [LARGE SCALE GENOMIC DNA]</scope>
    <source>
        <strain evidence="4 5">RB68</strain>
    </source>
</reference>
<feature type="domain" description="Impact N-terminal" evidence="2">
    <location>
        <begin position="34"/>
        <end position="139"/>
    </location>
</feature>
<dbReference type="Pfam" id="PF01205">
    <property type="entry name" value="Impact_N"/>
    <property type="match status" value="1"/>
</dbReference>
<dbReference type="AlphaFoldDB" id="A0A7K0C5P9"/>
<dbReference type="InterPro" id="IPR036956">
    <property type="entry name" value="Impact_N_sf"/>
</dbReference>
<protein>
    <submittedName>
        <fullName evidence="4">IMPACT family member YigZ</fullName>
    </submittedName>
</protein>
<dbReference type="InterPro" id="IPR035647">
    <property type="entry name" value="EFG_III/V"/>
</dbReference>
<dbReference type="Proteomes" id="UP000487268">
    <property type="component" value="Unassembled WGS sequence"/>
</dbReference>
<dbReference type="Gene3D" id="3.30.230.30">
    <property type="entry name" value="Impact, N-terminal domain"/>
    <property type="match status" value="1"/>
</dbReference>
<dbReference type="PROSITE" id="PS00910">
    <property type="entry name" value="UPF0029"/>
    <property type="match status" value="1"/>
</dbReference>
<dbReference type="InterPro" id="IPR020568">
    <property type="entry name" value="Ribosomal_Su5_D2-typ_SF"/>
</dbReference>
<dbReference type="PANTHER" id="PTHR16301">
    <property type="entry name" value="IMPACT-RELATED"/>
    <property type="match status" value="1"/>
</dbReference>
<dbReference type="InterPro" id="IPR001498">
    <property type="entry name" value="Impact_N"/>
</dbReference>
<comment type="caution">
    <text evidence="4">The sequence shown here is derived from an EMBL/GenBank/DDBJ whole genome shotgun (WGS) entry which is preliminary data.</text>
</comment>
<dbReference type="GO" id="GO:0006446">
    <property type="term" value="P:regulation of translational initiation"/>
    <property type="evidence" value="ECO:0007669"/>
    <property type="project" value="TreeGrafter"/>
</dbReference>
<evidence type="ECO:0000259" key="2">
    <source>
        <dbReference type="Pfam" id="PF01205"/>
    </source>
</evidence>
<evidence type="ECO:0000313" key="5">
    <source>
        <dbReference type="Proteomes" id="UP000487268"/>
    </source>
</evidence>
<dbReference type="GO" id="GO:0005737">
    <property type="term" value="C:cytoplasm"/>
    <property type="evidence" value="ECO:0007669"/>
    <property type="project" value="TreeGrafter"/>
</dbReference>
<gene>
    <name evidence="4" type="primary">yigZ</name>
    <name evidence="4" type="ORF">ACRB68_68920</name>
</gene>
<sequence length="227" mass="23519">MAVPGLRPVGGDAGGGPVVMRTVARGGAHELVVRRSRFVCTLARVGDAAEAAAFVQAHRRAHRDATHNCSAYVVGARGEFTRSSDDGEPAGTAGVPMLEVLVRRRLTGTAAVVTRYFGGVKLGAGGLVRAYGQAVAEALEAVGVVELRPVVTVTARVEHAVAGRFLGDLHARGPLPSDVRYGQAVEADVPVPAAELARFEAWAAEVTGGRVSVRRGATGFAEVPVRP</sequence>
<dbReference type="PANTHER" id="PTHR16301:SF20">
    <property type="entry name" value="IMPACT FAMILY MEMBER YIGZ"/>
    <property type="match status" value="1"/>
</dbReference>
<accession>A0A7K0C5P9</accession>